<name>A0ACC3AS99_9EURO</name>
<dbReference type="EMBL" id="JAOPJF010000080">
    <property type="protein sequence ID" value="KAK1140603.1"/>
    <property type="molecule type" value="Genomic_DNA"/>
</dbReference>
<protein>
    <submittedName>
        <fullName evidence="1">Uncharacterized protein</fullName>
    </submittedName>
</protein>
<reference evidence="1 2" key="1">
    <citation type="journal article" date="2023" name="ACS Omega">
        <title>Identification of the Neoaspergillic Acid Biosynthesis Gene Cluster by Establishing an In Vitro CRISPR-Ribonucleoprotein Genetic System in Aspergillus melleus.</title>
        <authorList>
            <person name="Yuan B."/>
            <person name="Grau M.F."/>
            <person name="Murata R.M."/>
            <person name="Torok T."/>
            <person name="Venkateswaran K."/>
            <person name="Stajich J.E."/>
            <person name="Wang C.C.C."/>
        </authorList>
    </citation>
    <scope>NUCLEOTIDE SEQUENCE [LARGE SCALE GENOMIC DNA]</scope>
    <source>
        <strain evidence="1 2">IMV 1140</strain>
    </source>
</reference>
<gene>
    <name evidence="1" type="ORF">N8T08_010240</name>
</gene>
<dbReference type="Proteomes" id="UP001177260">
    <property type="component" value="Unassembled WGS sequence"/>
</dbReference>
<keyword evidence="2" id="KW-1185">Reference proteome</keyword>
<accession>A0ACC3AS99</accession>
<comment type="caution">
    <text evidence="1">The sequence shown here is derived from an EMBL/GenBank/DDBJ whole genome shotgun (WGS) entry which is preliminary data.</text>
</comment>
<proteinExistence type="predicted"/>
<evidence type="ECO:0000313" key="2">
    <source>
        <dbReference type="Proteomes" id="UP001177260"/>
    </source>
</evidence>
<evidence type="ECO:0000313" key="1">
    <source>
        <dbReference type="EMBL" id="KAK1140603.1"/>
    </source>
</evidence>
<sequence>MASISNLGSLDLGPLLWAPVLVTAFLLWRIIFNIYLHPLSKYPGPKLAVISDLAQSYWTFTGVLHSKLKDLHEQYGDVVRIGPNMLVYRNAQAWKDIFGHRKSGDGSFHKDQNFYPPTPSGPMLLAADDANHSRQRRLLAHAFSDRALREQEPILQSYVDLLVLQLNNSVASNETVDLTKWFNYITFDIIGDLAFGEPFGCLKNKGYHSWVTSVFQNVKGGALVRPFRTMLPSSLLSILIPAKLLKMRQKHHHLSREKVQERLSRQTTRPDFWTYVLRHNDEKGMTVKEMEANADLLIIAGSETTASLLSGCVYYLLKNPAVYQKLLDEIRGAFEKYEEINLIAIGKLSYIHAVLEESLRMYPPVPAILPRRVPAGGALINGEFVPEQTSVSIAWYSSLRASTNFAEPESFLPERWLPDNKDPRFASDKKEAQQPFSYGPRNCLGRNLAYAEMRLVAVKLLWNFDLAFEEECEEWDNQKSYNIWEKDPLKVKLTPVHR</sequence>
<organism evidence="1 2">
    <name type="scientific">Aspergillus melleus</name>
    <dbReference type="NCBI Taxonomy" id="138277"/>
    <lineage>
        <taxon>Eukaryota</taxon>
        <taxon>Fungi</taxon>
        <taxon>Dikarya</taxon>
        <taxon>Ascomycota</taxon>
        <taxon>Pezizomycotina</taxon>
        <taxon>Eurotiomycetes</taxon>
        <taxon>Eurotiomycetidae</taxon>
        <taxon>Eurotiales</taxon>
        <taxon>Aspergillaceae</taxon>
        <taxon>Aspergillus</taxon>
        <taxon>Aspergillus subgen. Circumdati</taxon>
    </lineage>
</organism>